<organism evidence="3 4">
    <name type="scientific">Salinirubrum litoreum</name>
    <dbReference type="NCBI Taxonomy" id="1126234"/>
    <lineage>
        <taxon>Archaea</taxon>
        <taxon>Methanobacteriati</taxon>
        <taxon>Methanobacteriota</taxon>
        <taxon>Stenosarchaea group</taxon>
        <taxon>Halobacteria</taxon>
        <taxon>Halobacteriales</taxon>
        <taxon>Haloferacaceae</taxon>
        <taxon>Salinirubrum</taxon>
    </lineage>
</organism>
<dbReference type="RefSeq" id="WP_227230429.1">
    <property type="nucleotide sequence ID" value="NZ_JAJCVJ010000002.1"/>
</dbReference>
<feature type="compositionally biased region" description="Basic and acidic residues" evidence="1">
    <location>
        <begin position="291"/>
        <end position="303"/>
    </location>
</feature>
<feature type="region of interest" description="Disordered" evidence="1">
    <location>
        <begin position="261"/>
        <end position="303"/>
    </location>
</feature>
<proteinExistence type="predicted"/>
<feature type="compositionally biased region" description="Basic and acidic residues" evidence="1">
    <location>
        <begin position="17"/>
        <end position="30"/>
    </location>
</feature>
<dbReference type="Proteomes" id="UP001596201">
    <property type="component" value="Unassembled WGS sequence"/>
</dbReference>
<feature type="compositionally biased region" description="Low complexity" evidence="1">
    <location>
        <begin position="761"/>
        <end position="771"/>
    </location>
</feature>
<feature type="compositionally biased region" description="Gly residues" evidence="1">
    <location>
        <begin position="598"/>
        <end position="614"/>
    </location>
</feature>
<evidence type="ECO:0000313" key="4">
    <source>
        <dbReference type="Proteomes" id="UP001596201"/>
    </source>
</evidence>
<feature type="compositionally biased region" description="Basic and acidic residues" evidence="1">
    <location>
        <begin position="1"/>
        <end position="11"/>
    </location>
</feature>
<dbReference type="InterPro" id="IPR025295">
    <property type="entry name" value="eCIS_core_dom"/>
</dbReference>
<evidence type="ECO:0000256" key="1">
    <source>
        <dbReference type="SAM" id="MobiDB-lite"/>
    </source>
</evidence>
<feature type="region of interest" description="Disordered" evidence="1">
    <location>
        <begin position="736"/>
        <end position="784"/>
    </location>
</feature>
<feature type="domain" description="eCIS core" evidence="2">
    <location>
        <begin position="44"/>
        <end position="120"/>
    </location>
</feature>
<evidence type="ECO:0000313" key="3">
    <source>
        <dbReference type="EMBL" id="MFC5368188.1"/>
    </source>
</evidence>
<dbReference type="Pfam" id="PF13699">
    <property type="entry name" value="eCIS_core"/>
    <property type="match status" value="1"/>
</dbReference>
<name>A0ABD5RDW6_9EURY</name>
<comment type="caution">
    <text evidence="3">The sequence shown here is derived from an EMBL/GenBank/DDBJ whole genome shotgun (WGS) entry which is preliminary data.</text>
</comment>
<feature type="compositionally biased region" description="Gly residues" evidence="1">
    <location>
        <begin position="637"/>
        <end position="649"/>
    </location>
</feature>
<feature type="region of interest" description="Disordered" evidence="1">
    <location>
        <begin position="581"/>
        <end position="655"/>
    </location>
</feature>
<keyword evidence="4" id="KW-1185">Reference proteome</keyword>
<feature type="compositionally biased region" description="Basic and acidic residues" evidence="1">
    <location>
        <begin position="746"/>
        <end position="760"/>
    </location>
</feature>
<accession>A0ABD5RDW6</accession>
<dbReference type="AlphaFoldDB" id="A0ABD5RDW6"/>
<gene>
    <name evidence="3" type="ORF">ACFPJ5_14725</name>
</gene>
<feature type="region of interest" description="Disordered" evidence="1">
    <location>
        <begin position="1"/>
        <end position="50"/>
    </location>
</feature>
<protein>
    <submittedName>
        <fullName evidence="3">DUF4157 domain-containing protein</fullName>
    </submittedName>
</protein>
<feature type="compositionally biased region" description="Basic and acidic residues" evidence="1">
    <location>
        <begin position="271"/>
        <end position="282"/>
    </location>
</feature>
<evidence type="ECO:0000259" key="2">
    <source>
        <dbReference type="Pfam" id="PF13699"/>
    </source>
</evidence>
<reference evidence="3 4" key="1">
    <citation type="journal article" date="2019" name="Int. J. Syst. Evol. Microbiol.">
        <title>The Global Catalogue of Microorganisms (GCM) 10K type strain sequencing project: providing services to taxonomists for standard genome sequencing and annotation.</title>
        <authorList>
            <consortium name="The Broad Institute Genomics Platform"/>
            <consortium name="The Broad Institute Genome Sequencing Center for Infectious Disease"/>
            <person name="Wu L."/>
            <person name="Ma J."/>
        </authorList>
    </citation>
    <scope>NUCLEOTIDE SEQUENCE [LARGE SCALE GENOMIC DNA]</scope>
    <source>
        <strain evidence="3 4">CGMCC 1.12237</strain>
    </source>
</reference>
<dbReference type="EMBL" id="JBHSKX010000002">
    <property type="protein sequence ID" value="MFC5368188.1"/>
    <property type="molecule type" value="Genomic_DNA"/>
</dbReference>
<sequence length="905" mass="97746">MRRTTDGDGGDRAQSPRAERTRSKQTDDASRSVQHALGETGRRLPPGLAGRLGARFGHDFGRVRVHDGPRADRSARDLDARAYTVGEHVVFAGGQYAPETPGGLRLLTHELAHVVQQSGAEQTAVQRFADGSATTGPDAVGTVGAVTGSRQSATDAGFERDADRATRALFRGDRVTVGRRSADPVVARKPWGSCPPGKRLSGGLWTRYHAAELAGIGLYRSVRPGHQLLTNQDLSGVGLREMPTGGDQRLIHAIYDLFRSPGTPSPIQRPKSVDPRAADRVPGEGSPQEIIEGRDVEKEPRRQVPREPDIIDLDPTTREVYDVTTRKNASAKAKKIERQYVAPLNSILNERGIGGPQFKAGTSMPKPANYVVGRPRGGGAGTQNVVICFGPTDFDANPGVLAYEVIQRKRRRRRRKPHPNPVWVPVTLAAWYLSKQLEQAGKKLAQKLGKRALGPAVQVATVLAAVVLLTGEAQAEVSFGGEGKDPLVALFEYLESNGTPVPPELRKRIEANPELQQRLRKAASAGNLSDVQKELMRQTTQVINDNLDQFSDEDLRRLAEAAEIASGGQTGGQAPTVAELKRGIQQARQTKRQRAGTTGKGRGTGEGGTESGEGGTEKPPETETPATPETEKLPKGDTGGTSGESPGGPGRERAETKQIRKLLDDAPDHVERLLKQMLGGPEAKGPKLTAEFVRKFVATTGGLTPEQVTRLEGSLREIRGESLAEILAELEKAVARVKRSTATERGTAEGDTAERTEKPAKPAAPAGGRQQPETRQTQDPDVDRYPRQMREQIRGYGAGWKSVPAGAVQLVWTEQSDERAKIRAKVERGGSHDATAVAYFQFEGVKYAAGVTVRITGMTDSGTVCEIRGWREFVPADPGRRSIPWERVLNLGIGDRVTLSSTETR</sequence>